<dbReference type="Gene3D" id="2.130.10.10">
    <property type="entry name" value="YVTN repeat-like/Quinoprotein amine dehydrogenase"/>
    <property type="match status" value="3"/>
</dbReference>
<dbReference type="Pfam" id="PF00400">
    <property type="entry name" value="WD40"/>
    <property type="match status" value="7"/>
</dbReference>
<protein>
    <recommendedName>
        <fullName evidence="10">Cilia- and flagella-associated protein 52</fullName>
    </recommendedName>
</protein>
<feature type="compositionally biased region" description="Polar residues" evidence="14">
    <location>
        <begin position="780"/>
        <end position="800"/>
    </location>
</feature>
<dbReference type="PROSITE" id="PS50294">
    <property type="entry name" value="WD_REPEATS_REGION"/>
    <property type="match status" value="4"/>
</dbReference>
<reference evidence="15 16" key="1">
    <citation type="submission" date="2015-09" db="EMBL/GenBank/DDBJ databases">
        <title>Atta colombica WGS genome.</title>
        <authorList>
            <person name="Nygaard S."/>
            <person name="Hu H."/>
            <person name="Boomsma J."/>
            <person name="Zhang G."/>
        </authorList>
    </citation>
    <scope>NUCLEOTIDE SEQUENCE [LARGE SCALE GENOMIC DNA]</scope>
    <source>
        <strain evidence="15">Treedump-2</strain>
        <tissue evidence="15">Whole body</tissue>
    </source>
</reference>
<dbReference type="PROSITE" id="PS00678">
    <property type="entry name" value="WD_REPEATS_1"/>
    <property type="match status" value="2"/>
</dbReference>
<dbReference type="EMBL" id="KQ976432">
    <property type="protein sequence ID" value="KYM87546.1"/>
    <property type="molecule type" value="Genomic_DNA"/>
</dbReference>
<dbReference type="InterPro" id="IPR050630">
    <property type="entry name" value="WD_repeat_EMAP"/>
</dbReference>
<evidence type="ECO:0000256" key="4">
    <source>
        <dbReference type="ARBA" id="ARBA00022574"/>
    </source>
</evidence>
<dbReference type="InterPro" id="IPR015943">
    <property type="entry name" value="WD40/YVTN_repeat-like_dom_sf"/>
</dbReference>
<dbReference type="PROSITE" id="PS50082">
    <property type="entry name" value="WD_REPEATS_2"/>
    <property type="match status" value="4"/>
</dbReference>
<accession>A0A195BPH7</accession>
<feature type="compositionally biased region" description="Basic and acidic residues" evidence="14">
    <location>
        <begin position="801"/>
        <end position="827"/>
    </location>
</feature>
<dbReference type="AlphaFoldDB" id="A0A195BPH7"/>
<comment type="subunit">
    <text evidence="12">Microtubule inner protein component of sperm flagellar doublet microtubules. Interacts with BRCA2. Interacts with the CCT chaperonin complex. Interacts with HSP70. Interacts with AK8. Interacts with CFAP45. Interacts with DNAI1. Interacts with IQDC.</text>
</comment>
<dbReference type="SUPFAM" id="SSF50998">
    <property type="entry name" value="Quinoprotein alcohol dehydrogenase-like"/>
    <property type="match status" value="1"/>
</dbReference>
<evidence type="ECO:0000256" key="5">
    <source>
        <dbReference type="ARBA" id="ARBA00022737"/>
    </source>
</evidence>
<evidence type="ECO:0000256" key="6">
    <source>
        <dbReference type="ARBA" id="ARBA00022846"/>
    </source>
</evidence>
<feature type="compositionally biased region" description="Basic and acidic residues" evidence="14">
    <location>
        <begin position="763"/>
        <end position="778"/>
    </location>
</feature>
<comment type="subcellular location">
    <subcellularLocation>
        <location evidence="1">Cell projection</location>
        <location evidence="1">Cilium</location>
        <location evidence="1">Flagellum</location>
    </subcellularLocation>
    <subcellularLocation>
        <location evidence="2">Cytoplasm</location>
    </subcellularLocation>
</comment>
<dbReference type="Proteomes" id="UP000078540">
    <property type="component" value="Unassembled WGS sequence"/>
</dbReference>
<feature type="repeat" description="WD" evidence="13">
    <location>
        <begin position="531"/>
        <end position="564"/>
    </location>
</feature>
<feature type="repeat" description="WD" evidence="13">
    <location>
        <begin position="657"/>
        <end position="689"/>
    </location>
</feature>
<name>A0A195BPH7_9HYME</name>
<keyword evidence="8" id="KW-0966">Cell projection</keyword>
<evidence type="ECO:0000256" key="12">
    <source>
        <dbReference type="ARBA" id="ARBA00047117"/>
    </source>
</evidence>
<evidence type="ECO:0000256" key="13">
    <source>
        <dbReference type="PROSITE-ProRule" id="PRU00221"/>
    </source>
</evidence>
<dbReference type="SMART" id="SM00320">
    <property type="entry name" value="WD40"/>
    <property type="match status" value="11"/>
</dbReference>
<dbReference type="SUPFAM" id="SSF50978">
    <property type="entry name" value="WD40 repeat-like"/>
    <property type="match status" value="1"/>
</dbReference>
<dbReference type="InterPro" id="IPR036322">
    <property type="entry name" value="WD40_repeat_dom_sf"/>
</dbReference>
<dbReference type="STRING" id="520822.A0A195BPH7"/>
<evidence type="ECO:0000313" key="16">
    <source>
        <dbReference type="Proteomes" id="UP000078540"/>
    </source>
</evidence>
<keyword evidence="5" id="KW-0677">Repeat</keyword>
<feature type="compositionally biased region" description="Basic and acidic residues" evidence="14">
    <location>
        <begin position="697"/>
        <end position="731"/>
    </location>
</feature>
<dbReference type="InterPro" id="IPR001680">
    <property type="entry name" value="WD40_rpt"/>
</dbReference>
<feature type="repeat" description="WD" evidence="13">
    <location>
        <begin position="487"/>
        <end position="522"/>
    </location>
</feature>
<dbReference type="PANTHER" id="PTHR13720">
    <property type="entry name" value="WD-40 REPEAT PROTEIN"/>
    <property type="match status" value="1"/>
</dbReference>
<evidence type="ECO:0000256" key="9">
    <source>
        <dbReference type="ARBA" id="ARBA00029456"/>
    </source>
</evidence>
<dbReference type="PRINTS" id="PR00320">
    <property type="entry name" value="GPROTEINBRPT"/>
</dbReference>
<keyword evidence="4 13" id="KW-0853">WD repeat</keyword>
<evidence type="ECO:0000256" key="14">
    <source>
        <dbReference type="SAM" id="MobiDB-lite"/>
    </source>
</evidence>
<evidence type="ECO:0000256" key="2">
    <source>
        <dbReference type="ARBA" id="ARBA00004496"/>
    </source>
</evidence>
<feature type="region of interest" description="Disordered" evidence="14">
    <location>
        <begin position="697"/>
        <end position="835"/>
    </location>
</feature>
<comment type="similarity">
    <text evidence="9">Belongs to the CFAP52 family.</text>
</comment>
<evidence type="ECO:0000256" key="3">
    <source>
        <dbReference type="ARBA" id="ARBA00022490"/>
    </source>
</evidence>
<dbReference type="GO" id="GO:0005930">
    <property type="term" value="C:axoneme"/>
    <property type="evidence" value="ECO:0007669"/>
    <property type="project" value="UniProtKB-ARBA"/>
</dbReference>
<keyword evidence="3" id="KW-0963">Cytoplasm</keyword>
<keyword evidence="16" id="KW-1185">Reference proteome</keyword>
<keyword evidence="6" id="KW-0282">Flagellum</keyword>
<evidence type="ECO:0000256" key="10">
    <source>
        <dbReference type="ARBA" id="ARBA00029552"/>
    </source>
</evidence>
<dbReference type="PANTHER" id="PTHR13720:SF14">
    <property type="entry name" value="CILIA- AND FLAGELLA-ASSOCIATED PROTEIN 52"/>
    <property type="match status" value="1"/>
</dbReference>
<evidence type="ECO:0000256" key="7">
    <source>
        <dbReference type="ARBA" id="ARBA00023069"/>
    </source>
</evidence>
<evidence type="ECO:0000313" key="15">
    <source>
        <dbReference type="EMBL" id="KYM87546.1"/>
    </source>
</evidence>
<dbReference type="GO" id="GO:0031514">
    <property type="term" value="C:motile cilium"/>
    <property type="evidence" value="ECO:0007669"/>
    <property type="project" value="UniProtKB-SubCell"/>
</dbReference>
<proteinExistence type="inferred from homology"/>
<comment type="function">
    <text evidence="11">Microtubule inner protein (MIP) part of the dynein-decorated doublet microtubules (DMTs) in cilia axoneme. Important for proper ciliary and flagellar beating. May act in cooperation with CFAP45 and axonemal dynein subunit DNAH11. May play a role in cell growth and/or survival.</text>
</comment>
<evidence type="ECO:0000256" key="11">
    <source>
        <dbReference type="ARBA" id="ARBA00046056"/>
    </source>
</evidence>
<feature type="repeat" description="WD" evidence="13">
    <location>
        <begin position="615"/>
        <end position="656"/>
    </location>
</feature>
<dbReference type="InterPro" id="IPR019775">
    <property type="entry name" value="WD40_repeat_CS"/>
</dbReference>
<dbReference type="InterPro" id="IPR011047">
    <property type="entry name" value="Quinoprotein_ADH-like_sf"/>
</dbReference>
<dbReference type="InterPro" id="IPR020472">
    <property type="entry name" value="WD40_PAC1"/>
</dbReference>
<keyword evidence="7" id="KW-0969">Cilium</keyword>
<sequence length="835" mass="92898">MLSSACRFCQNCDIILSCDRSREKSRRTDEKADSHASRTNPVYICLHINIPKENGITKNSLQLHPDEKHLLYPMGYKVVIKNIETSEQRFLNGHTNNVSTLCVSPCGEYVASGQNNHLGFKAMVIVWNYKEGTMKGSYETHKVGIVDLCFTCNSNFLVSLGGRDDGNIIIWDVEKNSLICGSFASNDTSGNAYNVTKMHLHDECFVSAGDRTLKIWWIEAKKHRMHNLDVELGKIKRLINCIVVDEKDEIIYCGTSSGDIIKARLNLRDTLQSGEPACLPVMIGCYSKITRDPRKMKMGEGDLYAGGVRNLLLLKDGKLVVGTGDGTIELIQIISMKESRTQSKQPSKFPNTPQILTHQKENVCSAVTSMVLHLNEFVLIGTSWCEIYQIKLSNFADMRLLVTCHTSCIYSIAFPRNHSEVFATGSKNDVRLWLLEKQKERVRVTVTNFICSSLQFARDDQMLLSAWNDGIIRAFSSHNGDLFFSINNAHTKAVTTIAITSDDTTLISGGCDGQVRIWDIKTDVQRLINTLKEHRGPVTSLHVSSNNEDLISSCTDGTCVIWDIIRCTRKHILIGNTMFMMAQFTPDGIQILACGTDRKITYWETLDGSLVREIEGSSAGTMNCIDISSDGQYFVTGSNDCTIKIWEYNSADLTHISTSHAAIITACKFSTDGKHIVSASADGTIIIWKRPSEVLKDSKSTPIQEDKSERVSIHSAPNKDIDKLSSRKAEDDGSVVVDQTARSSKKSSSSCTNNQKPPLVASDRSKDSKKETREEKTSICKCTSRSSTSFKSNAGTSNQCRYKDTKSDRSSSKTRTEKLKESSESCSKRSITSKT</sequence>
<dbReference type="CDD" id="cd00200">
    <property type="entry name" value="WD40"/>
    <property type="match status" value="1"/>
</dbReference>
<gene>
    <name evidence="15" type="ORF">ALC53_03446</name>
</gene>
<organism evidence="15 16">
    <name type="scientific">Atta colombica</name>
    <dbReference type="NCBI Taxonomy" id="520822"/>
    <lineage>
        <taxon>Eukaryota</taxon>
        <taxon>Metazoa</taxon>
        <taxon>Ecdysozoa</taxon>
        <taxon>Arthropoda</taxon>
        <taxon>Hexapoda</taxon>
        <taxon>Insecta</taxon>
        <taxon>Pterygota</taxon>
        <taxon>Neoptera</taxon>
        <taxon>Endopterygota</taxon>
        <taxon>Hymenoptera</taxon>
        <taxon>Apocrita</taxon>
        <taxon>Aculeata</taxon>
        <taxon>Formicoidea</taxon>
        <taxon>Formicidae</taxon>
        <taxon>Myrmicinae</taxon>
        <taxon>Atta</taxon>
    </lineage>
</organism>
<evidence type="ECO:0000256" key="8">
    <source>
        <dbReference type="ARBA" id="ARBA00023273"/>
    </source>
</evidence>
<evidence type="ECO:0000256" key="1">
    <source>
        <dbReference type="ARBA" id="ARBA00004230"/>
    </source>
</evidence>